<keyword evidence="1" id="KW-0175">Coiled coil</keyword>
<dbReference type="SUPFAM" id="SSF55785">
    <property type="entry name" value="PYP-like sensor domain (PAS domain)"/>
    <property type="match status" value="2"/>
</dbReference>
<dbReference type="NCBIfam" id="TIGR00229">
    <property type="entry name" value="sensory_box"/>
    <property type="match status" value="1"/>
</dbReference>
<dbReference type="KEGG" id="hsw:Hsw_2227"/>
<protein>
    <recommendedName>
        <fullName evidence="3">PAS domain-containing protein</fullName>
    </recommendedName>
</protein>
<feature type="region of interest" description="Disordered" evidence="2">
    <location>
        <begin position="178"/>
        <end position="207"/>
    </location>
</feature>
<dbReference type="STRING" id="1227739.Hsw_2227"/>
<dbReference type="eggNOG" id="COG3290">
    <property type="taxonomic scope" value="Bacteria"/>
</dbReference>
<dbReference type="Proteomes" id="UP000019423">
    <property type="component" value="Chromosome"/>
</dbReference>
<feature type="coiled-coil region" evidence="1">
    <location>
        <begin position="114"/>
        <end position="141"/>
    </location>
</feature>
<feature type="domain" description="PAS" evidence="3">
    <location>
        <begin position="131"/>
        <end position="176"/>
    </location>
</feature>
<feature type="compositionally biased region" description="Low complexity" evidence="2">
    <location>
        <begin position="192"/>
        <end position="207"/>
    </location>
</feature>
<dbReference type="AlphaFoldDB" id="W8F1C6"/>
<dbReference type="EMBL" id="CP007145">
    <property type="protein sequence ID" value="AHJ97822.1"/>
    <property type="molecule type" value="Genomic_DNA"/>
</dbReference>
<name>W8F1C6_9BACT</name>
<dbReference type="PROSITE" id="PS50112">
    <property type="entry name" value="PAS"/>
    <property type="match status" value="1"/>
</dbReference>
<keyword evidence="5" id="KW-1185">Reference proteome</keyword>
<evidence type="ECO:0000313" key="5">
    <source>
        <dbReference type="Proteomes" id="UP000019423"/>
    </source>
</evidence>
<gene>
    <name evidence="4" type="ORF">Hsw_2227</name>
</gene>
<dbReference type="Gene3D" id="3.30.450.20">
    <property type="entry name" value="PAS domain"/>
    <property type="match status" value="2"/>
</dbReference>
<dbReference type="SMART" id="SM00091">
    <property type="entry name" value="PAS"/>
    <property type="match status" value="2"/>
</dbReference>
<evidence type="ECO:0000256" key="1">
    <source>
        <dbReference type="SAM" id="Coils"/>
    </source>
</evidence>
<organism evidence="4 5">
    <name type="scientific">Hymenobacter swuensis DY53</name>
    <dbReference type="NCBI Taxonomy" id="1227739"/>
    <lineage>
        <taxon>Bacteria</taxon>
        <taxon>Pseudomonadati</taxon>
        <taxon>Bacteroidota</taxon>
        <taxon>Cytophagia</taxon>
        <taxon>Cytophagales</taxon>
        <taxon>Hymenobacteraceae</taxon>
        <taxon>Hymenobacter</taxon>
    </lineage>
</organism>
<evidence type="ECO:0000256" key="2">
    <source>
        <dbReference type="SAM" id="MobiDB-lite"/>
    </source>
</evidence>
<proteinExistence type="predicted"/>
<dbReference type="Pfam" id="PF13426">
    <property type="entry name" value="PAS_9"/>
    <property type="match status" value="1"/>
</dbReference>
<dbReference type="CDD" id="cd00130">
    <property type="entry name" value="PAS"/>
    <property type="match status" value="1"/>
</dbReference>
<evidence type="ECO:0000259" key="3">
    <source>
        <dbReference type="PROSITE" id="PS50112"/>
    </source>
</evidence>
<sequence length="207" mass="22956">MTPDSHVFADLFYAQAQEFVGVYDPALGWFTGVNLAGVRLLGYPSEQVLLADPSRTLPSLPWTAAQWQALYEQTRRTGRAAVEVKIRRYVGPAFWARVELAYCETADTPFFMIRLVEQRRLQQAERELAQSERRFEAVFANATLGIIVCDQAGDIVSANQLAGQLFGYSTDELLGQRAAARGARGHRPPPRAAARLLQRPPAGARHG</sequence>
<dbReference type="Pfam" id="PF13188">
    <property type="entry name" value="PAS_8"/>
    <property type="match status" value="1"/>
</dbReference>
<dbReference type="PATRIC" id="fig|1227739.3.peg.2430"/>
<reference evidence="4 5" key="1">
    <citation type="submission" date="2014-01" db="EMBL/GenBank/DDBJ databases">
        <title>Complete genome sequence of ionizing-radiation resistance bacterium Hymenobacter swuensis DY53.</title>
        <authorList>
            <person name="Jung J.-H."/>
            <person name="Jeong S.-W."/>
            <person name="Joe M.-H."/>
            <person name="Cho y.-j."/>
            <person name="Kim M.-K."/>
            <person name="Lim S.-Y."/>
        </authorList>
    </citation>
    <scope>NUCLEOTIDE SEQUENCE [LARGE SCALE GENOMIC DNA]</scope>
    <source>
        <strain evidence="4 5">DY53</strain>
    </source>
</reference>
<accession>W8F1C6</accession>
<dbReference type="HOGENOM" id="CLU_1324887_0_0_10"/>
<dbReference type="InterPro" id="IPR000014">
    <property type="entry name" value="PAS"/>
</dbReference>
<evidence type="ECO:0000313" key="4">
    <source>
        <dbReference type="EMBL" id="AHJ97822.1"/>
    </source>
</evidence>
<dbReference type="RefSeq" id="WP_262489380.1">
    <property type="nucleotide sequence ID" value="NZ_CP007145.1"/>
</dbReference>
<dbReference type="InterPro" id="IPR035965">
    <property type="entry name" value="PAS-like_dom_sf"/>
</dbReference>